<keyword evidence="7" id="KW-0812">Transmembrane</keyword>
<comment type="catalytic activity">
    <reaction evidence="1">
        <text>ATP + protein L-histidine = ADP + protein N-phospho-L-histidine.</text>
        <dbReference type="EC" id="2.7.13.3"/>
    </reaction>
</comment>
<feature type="transmembrane region" description="Helical" evidence="7">
    <location>
        <begin position="257"/>
        <end position="277"/>
    </location>
</feature>
<keyword evidence="7" id="KW-0472">Membrane</keyword>
<evidence type="ECO:0000256" key="4">
    <source>
        <dbReference type="ARBA" id="ARBA00023015"/>
    </source>
</evidence>
<feature type="domain" description="Response regulatory" evidence="8">
    <location>
        <begin position="704"/>
        <end position="814"/>
    </location>
</feature>
<dbReference type="Gene3D" id="3.30.450.20">
    <property type="entry name" value="PAS domain"/>
    <property type="match status" value="1"/>
</dbReference>
<dbReference type="EMBL" id="VZZK01000013">
    <property type="protein sequence ID" value="KAB1078523.1"/>
    <property type="molecule type" value="Genomic_DNA"/>
</dbReference>
<name>A0A6L3T597_9HYPH</name>
<keyword evidence="4" id="KW-0805">Transcription regulation</keyword>
<dbReference type="OrthoDB" id="7992775at2"/>
<dbReference type="InterPro" id="IPR050595">
    <property type="entry name" value="Bact_response_regulator"/>
</dbReference>
<dbReference type="SUPFAM" id="SSF52172">
    <property type="entry name" value="CheY-like"/>
    <property type="match status" value="1"/>
</dbReference>
<dbReference type="SMART" id="SM00388">
    <property type="entry name" value="HisKA"/>
    <property type="match status" value="1"/>
</dbReference>
<sequence>MLDSVRIPLKVLNAAQLAAIAAIAFALAWVGLGVSAARQEGVEAERTVLAASRAFAEALDHGLRGVESDARNAGLLIRPGDPALPDDERSMLLQDWLALNTIYREALQVAPDGTVRAASEARRIGANLSRQTWFAKARNAQVIVATGGDEASGLVEMAVSLGAPGPSDRLLLRVGADFFSGIEARLRRSLALPESVAFVVTGADGRVLAGAQSAGTLAPVSASTPTRGDRDLASPGWMVTAQSARPSAAPIGVPSGGALSLGLALVLTAAGLGYALAGRAARPLIRLAQPPAPEGEAAPGSRVREFDALTRSVLGRARSSETVLAGAGTGLDRVKRRLQTFEAMSGWSCWEIDPETRRVIWSDQDTIGTPAAVDRTAELADLTDRFDPADHALLTLTLQAALQADGPHDVVLRTRLPGPSGSRRVLVRFLRDGEPAEGGAPRLHALSRALPEAGAGEVPPTASANERRRDLVLRRVTDGIVHDFNDALTIVQTNLGALRRRHPLDAEPARLVDAALTGAIRGTALTRRMLHLVRGDSPSLAESDLAATVSGFLPFLQSNVLRGTPVIDRIPGNLPRARCSDRLLEVMLLNVAFHFRDLGLNGFAIGAAEHAAGDETGLDLPAGAYLRLLLASGRPTPGVLPRATPTGALETVALLLAEIGGGLHLLSDGSGDAAFLAEIWLPAADRPGQAEAESAGSSWQSRLRILLVESDSLVRASVAEALVDLGHSVVQAASGEHALAMLGESAAYDAMIADQAMPVMTGLQLAATVVERHPNIRIILASPHGQLPAAARAFLQLDKPFRQEDLAAILGAVAPHQARAA</sequence>
<evidence type="ECO:0000259" key="8">
    <source>
        <dbReference type="PROSITE" id="PS50110"/>
    </source>
</evidence>
<dbReference type="EC" id="2.7.13.3" evidence="2"/>
<dbReference type="RefSeq" id="WP_151000810.1">
    <property type="nucleotide sequence ID" value="NZ_BPQY01000285.1"/>
</dbReference>
<gene>
    <name evidence="9" type="ORF">F6X53_14075</name>
</gene>
<evidence type="ECO:0000256" key="2">
    <source>
        <dbReference type="ARBA" id="ARBA00012438"/>
    </source>
</evidence>
<dbReference type="InterPro" id="IPR001789">
    <property type="entry name" value="Sig_transdc_resp-reg_receiver"/>
</dbReference>
<dbReference type="PANTHER" id="PTHR44591">
    <property type="entry name" value="STRESS RESPONSE REGULATOR PROTEIN 1"/>
    <property type="match status" value="1"/>
</dbReference>
<dbReference type="AlphaFoldDB" id="A0A6L3T597"/>
<dbReference type="PANTHER" id="PTHR44591:SF3">
    <property type="entry name" value="RESPONSE REGULATORY DOMAIN-CONTAINING PROTEIN"/>
    <property type="match status" value="1"/>
</dbReference>
<dbReference type="Pfam" id="PF00072">
    <property type="entry name" value="Response_reg"/>
    <property type="match status" value="1"/>
</dbReference>
<proteinExistence type="predicted"/>
<dbReference type="PROSITE" id="PS50110">
    <property type="entry name" value="RESPONSE_REGULATORY"/>
    <property type="match status" value="1"/>
</dbReference>
<evidence type="ECO:0000313" key="9">
    <source>
        <dbReference type="EMBL" id="KAB1078523.1"/>
    </source>
</evidence>
<evidence type="ECO:0000256" key="5">
    <source>
        <dbReference type="ARBA" id="ARBA00023163"/>
    </source>
</evidence>
<comment type="caution">
    <text evidence="9">The sequence shown here is derived from an EMBL/GenBank/DDBJ whole genome shotgun (WGS) entry which is preliminary data.</text>
</comment>
<dbReference type="Gene3D" id="1.10.287.130">
    <property type="match status" value="1"/>
</dbReference>
<keyword evidence="5" id="KW-0804">Transcription</keyword>
<dbReference type="Proteomes" id="UP000474159">
    <property type="component" value="Unassembled WGS sequence"/>
</dbReference>
<organism evidence="9 10">
    <name type="scientific">Methylobacterium soli</name>
    <dbReference type="NCBI Taxonomy" id="553447"/>
    <lineage>
        <taxon>Bacteria</taxon>
        <taxon>Pseudomonadati</taxon>
        <taxon>Pseudomonadota</taxon>
        <taxon>Alphaproteobacteria</taxon>
        <taxon>Hyphomicrobiales</taxon>
        <taxon>Methylobacteriaceae</taxon>
        <taxon>Methylobacterium</taxon>
    </lineage>
</organism>
<evidence type="ECO:0000256" key="3">
    <source>
        <dbReference type="ARBA" id="ARBA00022553"/>
    </source>
</evidence>
<dbReference type="InterPro" id="IPR011006">
    <property type="entry name" value="CheY-like_superfamily"/>
</dbReference>
<evidence type="ECO:0000256" key="1">
    <source>
        <dbReference type="ARBA" id="ARBA00000085"/>
    </source>
</evidence>
<dbReference type="GO" id="GO:0000155">
    <property type="term" value="F:phosphorelay sensor kinase activity"/>
    <property type="evidence" value="ECO:0007669"/>
    <property type="project" value="InterPro"/>
</dbReference>
<evidence type="ECO:0000256" key="6">
    <source>
        <dbReference type="PROSITE-ProRule" id="PRU00169"/>
    </source>
</evidence>
<dbReference type="InterPro" id="IPR003661">
    <property type="entry name" value="HisK_dim/P_dom"/>
</dbReference>
<keyword evidence="10" id="KW-1185">Reference proteome</keyword>
<protein>
    <recommendedName>
        <fullName evidence="2">histidine kinase</fullName>
        <ecNumber evidence="2">2.7.13.3</ecNumber>
    </recommendedName>
</protein>
<keyword evidence="7" id="KW-1133">Transmembrane helix</keyword>
<feature type="transmembrane region" description="Helical" evidence="7">
    <location>
        <begin position="12"/>
        <end position="32"/>
    </location>
</feature>
<keyword evidence="3 6" id="KW-0597">Phosphoprotein</keyword>
<accession>A0A6L3T597</accession>
<dbReference type="CDD" id="cd00156">
    <property type="entry name" value="REC"/>
    <property type="match status" value="1"/>
</dbReference>
<feature type="modified residue" description="4-aspartylphosphate" evidence="6">
    <location>
        <position position="754"/>
    </location>
</feature>
<evidence type="ECO:0000313" key="10">
    <source>
        <dbReference type="Proteomes" id="UP000474159"/>
    </source>
</evidence>
<reference evidence="9 10" key="1">
    <citation type="submission" date="2019-09" db="EMBL/GenBank/DDBJ databases">
        <title>YIM 48816 draft genome.</title>
        <authorList>
            <person name="Jiang L."/>
        </authorList>
    </citation>
    <scope>NUCLEOTIDE SEQUENCE [LARGE SCALE GENOMIC DNA]</scope>
    <source>
        <strain evidence="9 10">YIM 48816</strain>
    </source>
</reference>
<dbReference type="SMART" id="SM00448">
    <property type="entry name" value="REC"/>
    <property type="match status" value="1"/>
</dbReference>
<dbReference type="Gene3D" id="3.40.50.2300">
    <property type="match status" value="1"/>
</dbReference>
<evidence type="ECO:0000256" key="7">
    <source>
        <dbReference type="SAM" id="Phobius"/>
    </source>
</evidence>